<dbReference type="GO" id="GO:0016036">
    <property type="term" value="P:cellular response to phosphate starvation"/>
    <property type="evidence" value="ECO:0007669"/>
    <property type="project" value="TreeGrafter"/>
</dbReference>
<dbReference type="OrthoDB" id="9806130at2"/>
<evidence type="ECO:0000313" key="9">
    <source>
        <dbReference type="Proteomes" id="UP000295729"/>
    </source>
</evidence>
<evidence type="ECO:0000256" key="2">
    <source>
        <dbReference type="ARBA" id="ARBA00012438"/>
    </source>
</evidence>
<dbReference type="InterPro" id="IPR003594">
    <property type="entry name" value="HATPase_dom"/>
</dbReference>
<evidence type="ECO:0000256" key="4">
    <source>
        <dbReference type="ARBA" id="ARBA00022679"/>
    </source>
</evidence>
<dbReference type="RefSeq" id="WP_133559765.1">
    <property type="nucleotide sequence ID" value="NZ_SNZA01000001.1"/>
</dbReference>
<dbReference type="PANTHER" id="PTHR45453:SF1">
    <property type="entry name" value="PHOSPHATE REGULON SENSOR PROTEIN PHOR"/>
    <property type="match status" value="1"/>
</dbReference>
<evidence type="ECO:0000313" key="8">
    <source>
        <dbReference type="EMBL" id="TDR15134.1"/>
    </source>
</evidence>
<dbReference type="SUPFAM" id="SSF55874">
    <property type="entry name" value="ATPase domain of HSP90 chaperone/DNA topoisomerase II/histidine kinase"/>
    <property type="match status" value="1"/>
</dbReference>
<dbReference type="AlphaFoldDB" id="A0A4R6XC78"/>
<reference evidence="8 9" key="1">
    <citation type="submission" date="2019-03" db="EMBL/GenBank/DDBJ databases">
        <title>Genomic Encyclopedia of Type Strains, Phase IV (KMG-IV): sequencing the most valuable type-strain genomes for metagenomic binning, comparative biology and taxonomic classification.</title>
        <authorList>
            <person name="Goeker M."/>
        </authorList>
    </citation>
    <scope>NUCLEOTIDE SEQUENCE [LARGE SCALE GENOMIC DNA]</scope>
    <source>
        <strain evidence="8 9">DSM 5604</strain>
    </source>
</reference>
<dbReference type="InterPro" id="IPR050351">
    <property type="entry name" value="BphY/WalK/GraS-like"/>
</dbReference>
<feature type="domain" description="Histidine kinase" evidence="7">
    <location>
        <begin position="15"/>
        <end position="226"/>
    </location>
</feature>
<keyword evidence="9" id="KW-1185">Reference proteome</keyword>
<organism evidence="8 9">
    <name type="scientific">Marinomonas communis</name>
    <dbReference type="NCBI Taxonomy" id="28254"/>
    <lineage>
        <taxon>Bacteria</taxon>
        <taxon>Pseudomonadati</taxon>
        <taxon>Pseudomonadota</taxon>
        <taxon>Gammaproteobacteria</taxon>
        <taxon>Oceanospirillales</taxon>
        <taxon>Oceanospirillaceae</taxon>
        <taxon>Marinomonas</taxon>
    </lineage>
</organism>
<keyword evidence="6" id="KW-0902">Two-component regulatory system</keyword>
<dbReference type="Proteomes" id="UP000295729">
    <property type="component" value="Unassembled WGS sequence"/>
</dbReference>
<dbReference type="Gene3D" id="3.30.565.10">
    <property type="entry name" value="Histidine kinase-like ATPase, C-terminal domain"/>
    <property type="match status" value="1"/>
</dbReference>
<dbReference type="PROSITE" id="PS50109">
    <property type="entry name" value="HIS_KIN"/>
    <property type="match status" value="1"/>
</dbReference>
<keyword evidence="5 8" id="KW-0418">Kinase</keyword>
<dbReference type="GO" id="GO:0005886">
    <property type="term" value="C:plasma membrane"/>
    <property type="evidence" value="ECO:0007669"/>
    <property type="project" value="TreeGrafter"/>
</dbReference>
<evidence type="ECO:0000259" key="7">
    <source>
        <dbReference type="PROSITE" id="PS50109"/>
    </source>
</evidence>
<evidence type="ECO:0000256" key="5">
    <source>
        <dbReference type="ARBA" id="ARBA00022777"/>
    </source>
</evidence>
<dbReference type="Pfam" id="PF02518">
    <property type="entry name" value="HATPase_c"/>
    <property type="match status" value="1"/>
</dbReference>
<keyword evidence="4" id="KW-0808">Transferase</keyword>
<dbReference type="InterPro" id="IPR036890">
    <property type="entry name" value="HATPase_C_sf"/>
</dbReference>
<comment type="catalytic activity">
    <reaction evidence="1">
        <text>ATP + protein L-histidine = ADP + protein N-phospho-L-histidine.</text>
        <dbReference type="EC" id="2.7.13.3"/>
    </reaction>
</comment>
<dbReference type="PANTHER" id="PTHR45453">
    <property type="entry name" value="PHOSPHATE REGULON SENSOR PROTEIN PHOR"/>
    <property type="match status" value="1"/>
</dbReference>
<accession>A0A4R6XC78</accession>
<dbReference type="GO" id="GO:0000155">
    <property type="term" value="F:phosphorelay sensor kinase activity"/>
    <property type="evidence" value="ECO:0007669"/>
    <property type="project" value="TreeGrafter"/>
</dbReference>
<proteinExistence type="predicted"/>
<keyword evidence="3" id="KW-0597">Phosphoprotein</keyword>
<gene>
    <name evidence="8" type="ORF">C8D85_0488</name>
</gene>
<sequence length="226" mass="25218">MSFQPQLPFQEVIEASIKDMRNSLSQVLFKLDSAIANTDGVDRNMFAEAQYEIVRMQNVISQMYGLYLVNDDKLVVSASETFVLELVEDTLAGLDALLQQKGIEVTVQGEDISWYLDSQLMETVLQIALLNALRYTNNKIDIQFQATSDGLLLSVIDNGRGYPEFILEAYDALVSGSSVDNVTSQNTGWLYCDKVVRLHTNQGRFGRTTLKNDDTTGGGRIDMLIP</sequence>
<name>A0A4R6XC78_9GAMM</name>
<dbReference type="GO" id="GO:0004721">
    <property type="term" value="F:phosphoprotein phosphatase activity"/>
    <property type="evidence" value="ECO:0007669"/>
    <property type="project" value="TreeGrafter"/>
</dbReference>
<dbReference type="EC" id="2.7.13.3" evidence="2"/>
<evidence type="ECO:0000256" key="6">
    <source>
        <dbReference type="ARBA" id="ARBA00023012"/>
    </source>
</evidence>
<comment type="caution">
    <text evidence="8">The sequence shown here is derived from an EMBL/GenBank/DDBJ whole genome shotgun (WGS) entry which is preliminary data.</text>
</comment>
<protein>
    <recommendedName>
        <fullName evidence="2">histidine kinase</fullName>
        <ecNumber evidence="2">2.7.13.3</ecNumber>
    </recommendedName>
</protein>
<evidence type="ECO:0000256" key="1">
    <source>
        <dbReference type="ARBA" id="ARBA00000085"/>
    </source>
</evidence>
<dbReference type="EMBL" id="SNZA01000001">
    <property type="protein sequence ID" value="TDR15134.1"/>
    <property type="molecule type" value="Genomic_DNA"/>
</dbReference>
<dbReference type="InterPro" id="IPR005467">
    <property type="entry name" value="His_kinase_dom"/>
</dbReference>
<evidence type="ECO:0000256" key="3">
    <source>
        <dbReference type="ARBA" id="ARBA00022553"/>
    </source>
</evidence>